<dbReference type="Proteomes" id="UP000294980">
    <property type="component" value="Unassembled WGS sequence"/>
</dbReference>
<keyword evidence="1" id="KW-0732">Signal</keyword>
<dbReference type="AlphaFoldDB" id="A0A4R2L7U0"/>
<evidence type="ECO:0000259" key="2">
    <source>
        <dbReference type="Pfam" id="PF14467"/>
    </source>
</evidence>
<comment type="caution">
    <text evidence="3">The sequence shown here is derived from an EMBL/GenBank/DDBJ whole genome shotgun (WGS) entry which is preliminary data.</text>
</comment>
<dbReference type="Gene3D" id="2.60.40.3340">
    <property type="entry name" value="Domain of unknown function DUF4426"/>
    <property type="match status" value="1"/>
</dbReference>
<dbReference type="Pfam" id="PF14467">
    <property type="entry name" value="DUF4426"/>
    <property type="match status" value="1"/>
</dbReference>
<proteinExistence type="predicted"/>
<accession>A0A4R2L7U0</accession>
<feature type="domain" description="DUF4426" evidence="2">
    <location>
        <begin position="29"/>
        <end position="151"/>
    </location>
</feature>
<dbReference type="EMBL" id="SLWX01000009">
    <property type="protein sequence ID" value="TCO75305.1"/>
    <property type="molecule type" value="Genomic_DNA"/>
</dbReference>
<organism evidence="3 4">
    <name type="scientific">Chromatocurvus halotolerans</name>
    <dbReference type="NCBI Taxonomy" id="1132028"/>
    <lineage>
        <taxon>Bacteria</taxon>
        <taxon>Pseudomonadati</taxon>
        <taxon>Pseudomonadota</taxon>
        <taxon>Gammaproteobacteria</taxon>
        <taxon>Cellvibrionales</taxon>
        <taxon>Halieaceae</taxon>
        <taxon>Chromatocurvus</taxon>
    </lineage>
</organism>
<protein>
    <submittedName>
        <fullName evidence="3">Uncharacterized protein DUF4426</fullName>
    </submittedName>
</protein>
<sequence length="152" mass="17729">MYRLFKNTTVLACLLLPLVAVTAQAQQSKRFDNYELHFSVVNTTFLDPEVAAQYGIVRGKRRGIVNIAVREHLEGKGDAEATTVPMALKGRSWDLIAEQPMDFIEINEDSAVYYIGEFKFINREWRWFELTFRPQGADRTYTHKFKHQLYIH</sequence>
<feature type="signal peptide" evidence="1">
    <location>
        <begin position="1"/>
        <end position="25"/>
    </location>
</feature>
<dbReference type="RefSeq" id="WP_117318365.1">
    <property type="nucleotide sequence ID" value="NZ_QQSW01000012.1"/>
</dbReference>
<name>A0A4R2L7U0_9GAMM</name>
<evidence type="ECO:0000313" key="4">
    <source>
        <dbReference type="Proteomes" id="UP000294980"/>
    </source>
</evidence>
<reference evidence="3 4" key="1">
    <citation type="submission" date="2019-03" db="EMBL/GenBank/DDBJ databases">
        <title>Genomic Encyclopedia of Type Strains, Phase IV (KMG-IV): sequencing the most valuable type-strain genomes for metagenomic binning, comparative biology and taxonomic classification.</title>
        <authorList>
            <person name="Goeker M."/>
        </authorList>
    </citation>
    <scope>NUCLEOTIDE SEQUENCE [LARGE SCALE GENOMIC DNA]</scope>
    <source>
        <strain evidence="3 4">DSM 23344</strain>
    </source>
</reference>
<feature type="chain" id="PRO_5020777128" evidence="1">
    <location>
        <begin position="26"/>
        <end position="152"/>
    </location>
</feature>
<gene>
    <name evidence="3" type="ORF">EV688_10928</name>
</gene>
<evidence type="ECO:0000313" key="3">
    <source>
        <dbReference type="EMBL" id="TCO75305.1"/>
    </source>
</evidence>
<dbReference type="InterPro" id="IPR025218">
    <property type="entry name" value="DUF4426"/>
</dbReference>
<dbReference type="OrthoDB" id="8563353at2"/>
<evidence type="ECO:0000256" key="1">
    <source>
        <dbReference type="SAM" id="SignalP"/>
    </source>
</evidence>
<keyword evidence="4" id="KW-1185">Reference proteome</keyword>